<dbReference type="AlphaFoldDB" id="A0A319EVV5"/>
<protein>
    <submittedName>
        <fullName evidence="1">Uncharacterized protein</fullName>
    </submittedName>
</protein>
<dbReference type="VEuPathDB" id="FungiDB:BO71DRAFT_428875"/>
<accession>A0A319EVV5</accession>
<name>A0A319EVV5_9EURO</name>
<dbReference type="Proteomes" id="UP000247810">
    <property type="component" value="Unassembled WGS sequence"/>
</dbReference>
<gene>
    <name evidence="1" type="ORF">BO71DRAFT_428875</name>
</gene>
<sequence>MSKCGWIELPSLLAYIPSACIGPTFSPDMCSTVSQNVSVCMLMYRDNFLRNPLFQFECFNEHIRLSERFLDIDVSGWVPTDQYEDAKELVCGIKAKLLDAAETSDDVTEIRDHFPFDDFDENS</sequence>
<dbReference type="STRING" id="1448320.A0A319EVV5"/>
<dbReference type="OrthoDB" id="10003767at2759"/>
<dbReference type="EMBL" id="KZ825850">
    <property type="protein sequence ID" value="PYH95612.1"/>
    <property type="molecule type" value="Genomic_DNA"/>
</dbReference>
<proteinExistence type="predicted"/>
<reference evidence="1 2" key="1">
    <citation type="submission" date="2018-02" db="EMBL/GenBank/DDBJ databases">
        <title>The genomes of Aspergillus section Nigri reveals drivers in fungal speciation.</title>
        <authorList>
            <consortium name="DOE Joint Genome Institute"/>
            <person name="Vesth T.C."/>
            <person name="Nybo J."/>
            <person name="Theobald S."/>
            <person name="Brandl J."/>
            <person name="Frisvad J.C."/>
            <person name="Nielsen K.F."/>
            <person name="Lyhne E.K."/>
            <person name="Kogle M.E."/>
            <person name="Kuo A."/>
            <person name="Riley R."/>
            <person name="Clum A."/>
            <person name="Nolan M."/>
            <person name="Lipzen A."/>
            <person name="Salamov A."/>
            <person name="Henrissat B."/>
            <person name="Wiebenga A."/>
            <person name="De vries R.P."/>
            <person name="Grigoriev I.V."/>
            <person name="Mortensen U.H."/>
            <person name="Andersen M.R."/>
            <person name="Baker S.E."/>
        </authorList>
    </citation>
    <scope>NUCLEOTIDE SEQUENCE [LARGE SCALE GENOMIC DNA]</scope>
    <source>
        <strain evidence="1 2">CBS 707.79</strain>
    </source>
</reference>
<evidence type="ECO:0000313" key="2">
    <source>
        <dbReference type="Proteomes" id="UP000247810"/>
    </source>
</evidence>
<organism evidence="1 2">
    <name type="scientific">Aspergillus ellipticus CBS 707.79</name>
    <dbReference type="NCBI Taxonomy" id="1448320"/>
    <lineage>
        <taxon>Eukaryota</taxon>
        <taxon>Fungi</taxon>
        <taxon>Dikarya</taxon>
        <taxon>Ascomycota</taxon>
        <taxon>Pezizomycotina</taxon>
        <taxon>Eurotiomycetes</taxon>
        <taxon>Eurotiomycetidae</taxon>
        <taxon>Eurotiales</taxon>
        <taxon>Aspergillaceae</taxon>
        <taxon>Aspergillus</taxon>
        <taxon>Aspergillus subgen. Circumdati</taxon>
    </lineage>
</organism>
<keyword evidence="2" id="KW-1185">Reference proteome</keyword>
<evidence type="ECO:0000313" key="1">
    <source>
        <dbReference type="EMBL" id="PYH95612.1"/>
    </source>
</evidence>